<dbReference type="AlphaFoldDB" id="A0A4U5M2K0"/>
<evidence type="ECO:0000313" key="2">
    <source>
        <dbReference type="Proteomes" id="UP000298663"/>
    </source>
</evidence>
<dbReference type="EMBL" id="AZBU02000010">
    <property type="protein sequence ID" value="TKR62958.1"/>
    <property type="molecule type" value="Genomic_DNA"/>
</dbReference>
<proteinExistence type="predicted"/>
<dbReference type="Proteomes" id="UP000298663">
    <property type="component" value="Unassembled WGS sequence"/>
</dbReference>
<gene>
    <name evidence="1" type="ORF">L596_026852</name>
</gene>
<accession>A0A4U5M2K0</accession>
<protein>
    <submittedName>
        <fullName evidence="1">Uncharacterized protein</fullName>
    </submittedName>
</protein>
<keyword evidence="2" id="KW-1185">Reference proteome</keyword>
<reference evidence="1 2" key="1">
    <citation type="journal article" date="2015" name="Genome Biol.">
        <title>Comparative genomics of Steinernema reveals deeply conserved gene regulatory networks.</title>
        <authorList>
            <person name="Dillman A.R."/>
            <person name="Macchietto M."/>
            <person name="Porter C.F."/>
            <person name="Rogers A."/>
            <person name="Williams B."/>
            <person name="Antoshechkin I."/>
            <person name="Lee M.M."/>
            <person name="Goodwin Z."/>
            <person name="Lu X."/>
            <person name="Lewis E.E."/>
            <person name="Goodrich-Blair H."/>
            <person name="Stock S.P."/>
            <person name="Adams B.J."/>
            <person name="Sternberg P.W."/>
            <person name="Mortazavi A."/>
        </authorList>
    </citation>
    <scope>NUCLEOTIDE SEQUENCE [LARGE SCALE GENOMIC DNA]</scope>
    <source>
        <strain evidence="1 2">ALL</strain>
    </source>
</reference>
<sequence length="70" mass="8125">MHIFVEYLEDIMKDCEDRLLETFPEDSLPEPEDTILPILIARLMAMFYTEQPTLAAETERTKPDETCSST</sequence>
<evidence type="ECO:0000313" key="1">
    <source>
        <dbReference type="EMBL" id="TKR62958.1"/>
    </source>
</evidence>
<name>A0A4U5M2K0_STECR</name>
<comment type="caution">
    <text evidence="1">The sequence shown here is derived from an EMBL/GenBank/DDBJ whole genome shotgun (WGS) entry which is preliminary data.</text>
</comment>
<organism evidence="1 2">
    <name type="scientific">Steinernema carpocapsae</name>
    <name type="common">Entomopathogenic nematode</name>
    <dbReference type="NCBI Taxonomy" id="34508"/>
    <lineage>
        <taxon>Eukaryota</taxon>
        <taxon>Metazoa</taxon>
        <taxon>Ecdysozoa</taxon>
        <taxon>Nematoda</taxon>
        <taxon>Chromadorea</taxon>
        <taxon>Rhabditida</taxon>
        <taxon>Tylenchina</taxon>
        <taxon>Panagrolaimomorpha</taxon>
        <taxon>Strongyloidoidea</taxon>
        <taxon>Steinernematidae</taxon>
        <taxon>Steinernema</taxon>
    </lineage>
</organism>
<reference evidence="1 2" key="2">
    <citation type="journal article" date="2019" name="G3 (Bethesda)">
        <title>Hybrid Assembly of the Genome of the Entomopathogenic Nematode Steinernema carpocapsae Identifies the X-Chromosome.</title>
        <authorList>
            <person name="Serra L."/>
            <person name="Macchietto M."/>
            <person name="Macias-Munoz A."/>
            <person name="McGill C.J."/>
            <person name="Rodriguez I.M."/>
            <person name="Rodriguez B."/>
            <person name="Murad R."/>
            <person name="Mortazavi A."/>
        </authorList>
    </citation>
    <scope>NUCLEOTIDE SEQUENCE [LARGE SCALE GENOMIC DNA]</scope>
    <source>
        <strain evidence="1 2">ALL</strain>
    </source>
</reference>